<evidence type="ECO:0000256" key="1">
    <source>
        <dbReference type="SAM" id="MobiDB-lite"/>
    </source>
</evidence>
<proteinExistence type="predicted"/>
<comment type="caution">
    <text evidence="3">The sequence shown here is derived from an EMBL/GenBank/DDBJ whole genome shotgun (WGS) entry which is preliminary data.</text>
</comment>
<evidence type="ECO:0000259" key="2">
    <source>
        <dbReference type="SMART" id="SM00421"/>
    </source>
</evidence>
<dbReference type="GO" id="GO:0006355">
    <property type="term" value="P:regulation of DNA-templated transcription"/>
    <property type="evidence" value="ECO:0007669"/>
    <property type="project" value="InterPro"/>
</dbReference>
<accession>A0A0F9PHB8</accession>
<dbReference type="SMART" id="SM00421">
    <property type="entry name" value="HTH_LUXR"/>
    <property type="match status" value="1"/>
</dbReference>
<reference evidence="3" key="1">
    <citation type="journal article" date="2015" name="Nature">
        <title>Complex archaea that bridge the gap between prokaryotes and eukaryotes.</title>
        <authorList>
            <person name="Spang A."/>
            <person name="Saw J.H."/>
            <person name="Jorgensen S.L."/>
            <person name="Zaremba-Niedzwiedzka K."/>
            <person name="Martijn J."/>
            <person name="Lind A.E."/>
            <person name="van Eijk R."/>
            <person name="Schleper C."/>
            <person name="Guy L."/>
            <person name="Ettema T.J."/>
        </authorList>
    </citation>
    <scope>NUCLEOTIDE SEQUENCE</scope>
</reference>
<dbReference type="GO" id="GO:0003677">
    <property type="term" value="F:DNA binding"/>
    <property type="evidence" value="ECO:0007669"/>
    <property type="project" value="InterPro"/>
</dbReference>
<dbReference type="EMBL" id="LAZR01006356">
    <property type="protein sequence ID" value="KKM92712.1"/>
    <property type="molecule type" value="Genomic_DNA"/>
</dbReference>
<dbReference type="SUPFAM" id="SSF46894">
    <property type="entry name" value="C-terminal effector domain of the bipartite response regulators"/>
    <property type="match status" value="1"/>
</dbReference>
<feature type="region of interest" description="Disordered" evidence="1">
    <location>
        <begin position="1"/>
        <end position="22"/>
    </location>
</feature>
<evidence type="ECO:0000313" key="3">
    <source>
        <dbReference type="EMBL" id="KKM92712.1"/>
    </source>
</evidence>
<dbReference type="InterPro" id="IPR016032">
    <property type="entry name" value="Sig_transdc_resp-reg_C-effctor"/>
</dbReference>
<feature type="non-terminal residue" evidence="3">
    <location>
        <position position="227"/>
    </location>
</feature>
<name>A0A0F9PHB8_9ZZZZ</name>
<dbReference type="AlphaFoldDB" id="A0A0F9PHB8"/>
<organism evidence="3">
    <name type="scientific">marine sediment metagenome</name>
    <dbReference type="NCBI Taxonomy" id="412755"/>
    <lineage>
        <taxon>unclassified sequences</taxon>
        <taxon>metagenomes</taxon>
        <taxon>ecological metagenomes</taxon>
    </lineage>
</organism>
<gene>
    <name evidence="3" type="ORF">LCGC14_1215620</name>
</gene>
<dbReference type="Pfam" id="PF00196">
    <property type="entry name" value="GerE"/>
    <property type="match status" value="1"/>
</dbReference>
<dbReference type="InterPro" id="IPR000792">
    <property type="entry name" value="Tscrpt_reg_LuxR_C"/>
</dbReference>
<sequence length="227" mass="26388">MINTVPNLRKSPPPRNKNLRVAGTLPDDSDIEFIGIPSTKQCIWFQYGNQHSFATLPDNIFQLLADQFHSDYRAVLDIGEMTHDYDRQIELYTYYVYGDADFSPDVIDGVLQPAENFRDHLDCISLKWLTKDITLNGSPLNNRELLICDMMLENYTDKLMAHNLGIALATFDHHKRNLYKKAEVDNKSAFIIKLFNERIWTMKTIPFSFDPKESLELVQYHNPKLWG</sequence>
<feature type="domain" description="HTH luxR-type" evidence="2">
    <location>
        <begin position="137"/>
        <end position="194"/>
    </location>
</feature>
<protein>
    <recommendedName>
        <fullName evidence="2">HTH luxR-type domain-containing protein</fullName>
    </recommendedName>
</protein>
<dbReference type="Gene3D" id="1.10.10.10">
    <property type="entry name" value="Winged helix-like DNA-binding domain superfamily/Winged helix DNA-binding domain"/>
    <property type="match status" value="1"/>
</dbReference>
<dbReference type="InterPro" id="IPR036388">
    <property type="entry name" value="WH-like_DNA-bd_sf"/>
</dbReference>